<dbReference type="KEGG" id="hhd:HBHAL_3395"/>
<organism evidence="1 2">
    <name type="scientific">Halobacillus halophilus (strain ATCC 35676 / DSM 2266 / JCM 20832 / KCTC 3685 / LMG 17431 / NBRC 102448 / NCIMB 2269)</name>
    <name type="common">Sporosarcina halophila</name>
    <dbReference type="NCBI Taxonomy" id="866895"/>
    <lineage>
        <taxon>Bacteria</taxon>
        <taxon>Bacillati</taxon>
        <taxon>Bacillota</taxon>
        <taxon>Bacilli</taxon>
        <taxon>Bacillales</taxon>
        <taxon>Bacillaceae</taxon>
        <taxon>Halobacillus</taxon>
    </lineage>
</organism>
<gene>
    <name evidence="1" type="ordered locus">HBHAL_3395</name>
</gene>
<protein>
    <submittedName>
        <fullName evidence="1">Uncharacterized protein</fullName>
    </submittedName>
</protein>
<dbReference type="Proteomes" id="UP000007397">
    <property type="component" value="Chromosome"/>
</dbReference>
<dbReference type="AlphaFoldDB" id="I0JNL8"/>
<evidence type="ECO:0000313" key="2">
    <source>
        <dbReference type="Proteomes" id="UP000007397"/>
    </source>
</evidence>
<name>I0JNL8_HALH3</name>
<sequence>MKFYPAQAYYYNTPYNKKNFLHKFNSNRVKESG</sequence>
<dbReference type="HOGENOM" id="CLU_3382159_0_0_9"/>
<reference evidence="1 2" key="1">
    <citation type="journal article" date="2013" name="Environ. Microbiol.">
        <title>Chloride and organic osmolytes: a hybrid strategy to cope with elevated salinities by the moderately halophilic, chloride-dependent bacterium Halobacillus halophilus.</title>
        <authorList>
            <person name="Saum S.H."/>
            <person name="Pfeiffer F."/>
            <person name="Palm P."/>
            <person name="Rampp M."/>
            <person name="Schuster S.C."/>
            <person name="Muller V."/>
            <person name="Oesterhelt D."/>
        </authorList>
    </citation>
    <scope>NUCLEOTIDE SEQUENCE [LARGE SCALE GENOMIC DNA]</scope>
    <source>
        <strain evidence="2">ATCC 35676 / DSM 2266 / JCM 20832 / KCTC 3685 / LMG 17431 / NBRC 102448 / NCIMB 2269</strain>
    </source>
</reference>
<accession>I0JNL8</accession>
<keyword evidence="2" id="KW-1185">Reference proteome</keyword>
<dbReference type="EMBL" id="HE717023">
    <property type="protein sequence ID" value="CCG45738.1"/>
    <property type="molecule type" value="Genomic_DNA"/>
</dbReference>
<dbReference type="STRING" id="866895.HBHAL_3395"/>
<proteinExistence type="predicted"/>
<evidence type="ECO:0000313" key="1">
    <source>
        <dbReference type="EMBL" id="CCG45738.1"/>
    </source>
</evidence>